<sequence length="78" mass="8250">MWVAMTRTVTTGIKSFLGFSCGGNRWGEKQGGGGDAESGRFDRDEKRIEGYDGVCASTADEGDVGGSVPLTLIVDKVF</sequence>
<dbReference type="Proteomes" id="UP000326396">
    <property type="component" value="Linkage Group LG2"/>
</dbReference>
<dbReference type="AlphaFoldDB" id="A0A5N6NEE5"/>
<gene>
    <name evidence="1" type="ORF">E3N88_22896</name>
</gene>
<reference evidence="1 2" key="1">
    <citation type="submission" date="2019-05" db="EMBL/GenBank/DDBJ databases">
        <title>Mikania micrantha, genome provides insights into the molecular mechanism of rapid growth.</title>
        <authorList>
            <person name="Liu B."/>
        </authorList>
    </citation>
    <scope>NUCLEOTIDE SEQUENCE [LARGE SCALE GENOMIC DNA]</scope>
    <source>
        <strain evidence="1">NLD-2019</strain>
        <tissue evidence="1">Leaf</tissue>
    </source>
</reference>
<proteinExistence type="predicted"/>
<accession>A0A5N6NEE5</accession>
<comment type="caution">
    <text evidence="1">The sequence shown here is derived from an EMBL/GenBank/DDBJ whole genome shotgun (WGS) entry which is preliminary data.</text>
</comment>
<evidence type="ECO:0000313" key="1">
    <source>
        <dbReference type="EMBL" id="KAD4585295.1"/>
    </source>
</evidence>
<keyword evidence="2" id="KW-1185">Reference proteome</keyword>
<dbReference type="EMBL" id="SZYD01000012">
    <property type="protein sequence ID" value="KAD4585295.1"/>
    <property type="molecule type" value="Genomic_DNA"/>
</dbReference>
<organism evidence="1 2">
    <name type="scientific">Mikania micrantha</name>
    <name type="common">bitter vine</name>
    <dbReference type="NCBI Taxonomy" id="192012"/>
    <lineage>
        <taxon>Eukaryota</taxon>
        <taxon>Viridiplantae</taxon>
        <taxon>Streptophyta</taxon>
        <taxon>Embryophyta</taxon>
        <taxon>Tracheophyta</taxon>
        <taxon>Spermatophyta</taxon>
        <taxon>Magnoliopsida</taxon>
        <taxon>eudicotyledons</taxon>
        <taxon>Gunneridae</taxon>
        <taxon>Pentapetalae</taxon>
        <taxon>asterids</taxon>
        <taxon>campanulids</taxon>
        <taxon>Asterales</taxon>
        <taxon>Asteraceae</taxon>
        <taxon>Asteroideae</taxon>
        <taxon>Heliantheae alliance</taxon>
        <taxon>Eupatorieae</taxon>
        <taxon>Mikania</taxon>
    </lineage>
</organism>
<protein>
    <submittedName>
        <fullName evidence="1">Uncharacterized protein</fullName>
    </submittedName>
</protein>
<name>A0A5N6NEE5_9ASTR</name>
<evidence type="ECO:0000313" key="2">
    <source>
        <dbReference type="Proteomes" id="UP000326396"/>
    </source>
</evidence>